<dbReference type="Gene3D" id="3.40.50.12280">
    <property type="match status" value="1"/>
</dbReference>
<keyword evidence="1" id="KW-0560">Oxidoreductase</keyword>
<name>A0AB74GUW3_KLEPN</name>
<proteinExistence type="predicted"/>
<comment type="caution">
    <text evidence="1">The sequence shown here is derived from an EMBL/GenBank/DDBJ whole genome shotgun (WGS) entry which is preliminary data.</text>
</comment>
<dbReference type="AlphaFoldDB" id="A0AB74GUW3"/>
<dbReference type="GO" id="GO:0009060">
    <property type="term" value="P:aerobic respiration"/>
    <property type="evidence" value="ECO:0007669"/>
    <property type="project" value="TreeGrafter"/>
</dbReference>
<reference evidence="1 2" key="1">
    <citation type="submission" date="2018-06" db="EMBL/GenBank/DDBJ databases">
        <authorList>
            <consortium name="Pathogen Informatics"/>
            <person name="Doyle S."/>
        </authorList>
    </citation>
    <scope>NUCLEOTIDE SEQUENCE [LARGE SCALE GENOMIC DNA]</scope>
    <source>
        <strain evidence="1 2">NCTC5051</strain>
    </source>
</reference>
<dbReference type="PANTHER" id="PTHR11995">
    <property type="entry name" value="NADH DEHYDROGENASE"/>
    <property type="match status" value="1"/>
</dbReference>
<evidence type="ECO:0000313" key="1">
    <source>
        <dbReference type="EMBL" id="STU52577.1"/>
    </source>
</evidence>
<dbReference type="GO" id="GO:0016491">
    <property type="term" value="F:oxidoreductase activity"/>
    <property type="evidence" value="ECO:0007669"/>
    <property type="project" value="UniProtKB-KW"/>
</dbReference>
<dbReference type="EC" id="1.6.5.11" evidence="1"/>
<organism evidence="1 2">
    <name type="scientific">Klebsiella pneumoniae</name>
    <dbReference type="NCBI Taxonomy" id="573"/>
    <lineage>
        <taxon>Bacteria</taxon>
        <taxon>Pseudomonadati</taxon>
        <taxon>Pseudomonadota</taxon>
        <taxon>Gammaproteobacteria</taxon>
        <taxon>Enterobacterales</taxon>
        <taxon>Enterobacteriaceae</taxon>
        <taxon>Klebsiella/Raoultella group</taxon>
        <taxon>Klebsiella</taxon>
        <taxon>Klebsiella pneumoniae complex</taxon>
    </lineage>
</organism>
<gene>
    <name evidence="1" type="primary">nuoB_2</name>
    <name evidence="1" type="ORF">NCTC5051_03664</name>
</gene>
<accession>A0AB74GUW3</accession>
<dbReference type="GO" id="GO:0045271">
    <property type="term" value="C:respiratory chain complex I"/>
    <property type="evidence" value="ECO:0007669"/>
    <property type="project" value="TreeGrafter"/>
</dbReference>
<dbReference type="PANTHER" id="PTHR11995:SF14">
    <property type="entry name" value="NADH DEHYDROGENASE [UBIQUINONE] IRON-SULFUR PROTEIN 7, MITOCHONDRIAL"/>
    <property type="match status" value="1"/>
</dbReference>
<dbReference type="Proteomes" id="UP000254141">
    <property type="component" value="Unassembled WGS sequence"/>
</dbReference>
<dbReference type="GO" id="GO:0015990">
    <property type="term" value="P:electron transport coupled proton transport"/>
    <property type="evidence" value="ECO:0007669"/>
    <property type="project" value="TreeGrafter"/>
</dbReference>
<sequence>MDYTLTRIDPNGENDRYPLQKQEIVTDPLEQEVNKSVYMGKLEHALHDMVNWGRKNSIWPYNFGLSCCYVEMVTSFTAVHDVARFGAEVLRASPRQADLMVVAGTCFTKWRRLFSVSTIRCWSRSG</sequence>
<dbReference type="SUPFAM" id="SSF56770">
    <property type="entry name" value="HydA/Nqo6-like"/>
    <property type="match status" value="1"/>
</dbReference>
<dbReference type="EMBL" id="UGLU01000001">
    <property type="protein sequence ID" value="STU52577.1"/>
    <property type="molecule type" value="Genomic_DNA"/>
</dbReference>
<evidence type="ECO:0000313" key="2">
    <source>
        <dbReference type="Proteomes" id="UP000254141"/>
    </source>
</evidence>
<protein>
    <submittedName>
        <fullName evidence="1">NADH-ubiquinone oxidoreductase subunit B</fullName>
        <ecNumber evidence="1">1.6.5.11</ecNumber>
    </submittedName>
</protein>
<dbReference type="GO" id="GO:0008137">
    <property type="term" value="F:NADH dehydrogenase (ubiquinone) activity"/>
    <property type="evidence" value="ECO:0007669"/>
    <property type="project" value="TreeGrafter"/>
</dbReference>